<evidence type="ECO:0000256" key="9">
    <source>
        <dbReference type="ARBA" id="ARBA00023125"/>
    </source>
</evidence>
<dbReference type="InterPro" id="IPR003651">
    <property type="entry name" value="Endonuclease3_FeS-loop_motif"/>
</dbReference>
<dbReference type="InterPro" id="IPR011257">
    <property type="entry name" value="DNA_glycosylase"/>
</dbReference>
<dbReference type="Gene3D" id="1.10.340.30">
    <property type="entry name" value="Hypothetical protein, domain 2"/>
    <property type="match status" value="1"/>
</dbReference>
<comment type="cofactor">
    <cofactor evidence="1">
        <name>[4Fe-4S] cluster</name>
        <dbReference type="ChEBI" id="CHEBI:49883"/>
    </cofactor>
</comment>
<keyword evidence="7" id="KW-0408">Iron</keyword>
<dbReference type="GO" id="GO:0046872">
    <property type="term" value="F:metal ion binding"/>
    <property type="evidence" value="ECO:0007669"/>
    <property type="project" value="UniProtKB-KW"/>
</dbReference>
<name>A0A0W8G7Y6_9ZZZZ</name>
<evidence type="ECO:0000256" key="7">
    <source>
        <dbReference type="ARBA" id="ARBA00023004"/>
    </source>
</evidence>
<dbReference type="FunFam" id="1.10.340.30:FF:000001">
    <property type="entry name" value="Endonuclease III"/>
    <property type="match status" value="1"/>
</dbReference>
<keyword evidence="6" id="KW-0378">Hydrolase</keyword>
<evidence type="ECO:0000256" key="4">
    <source>
        <dbReference type="ARBA" id="ARBA00022723"/>
    </source>
</evidence>
<dbReference type="GO" id="GO:0051539">
    <property type="term" value="F:4 iron, 4 sulfur cluster binding"/>
    <property type="evidence" value="ECO:0007669"/>
    <property type="project" value="UniProtKB-KW"/>
</dbReference>
<evidence type="ECO:0000256" key="5">
    <source>
        <dbReference type="ARBA" id="ARBA00022763"/>
    </source>
</evidence>
<proteinExistence type="inferred from homology"/>
<evidence type="ECO:0000256" key="1">
    <source>
        <dbReference type="ARBA" id="ARBA00001966"/>
    </source>
</evidence>
<comment type="caution">
    <text evidence="14">The sequence shown here is derived from an EMBL/GenBank/DDBJ whole genome shotgun (WGS) entry which is preliminary data.</text>
</comment>
<dbReference type="FunFam" id="1.10.1670.10:FF:000001">
    <property type="entry name" value="Endonuclease III"/>
    <property type="match status" value="1"/>
</dbReference>
<dbReference type="PROSITE" id="PS00764">
    <property type="entry name" value="ENDONUCLEASE_III_1"/>
    <property type="match status" value="1"/>
</dbReference>
<evidence type="ECO:0000256" key="3">
    <source>
        <dbReference type="ARBA" id="ARBA00022485"/>
    </source>
</evidence>
<keyword evidence="5" id="KW-0227">DNA damage</keyword>
<dbReference type="SMART" id="SM00478">
    <property type="entry name" value="ENDO3c"/>
    <property type="match status" value="1"/>
</dbReference>
<keyword evidence="9" id="KW-0238">DNA-binding</keyword>
<accession>A0A0W8G7Y6</accession>
<dbReference type="PANTHER" id="PTHR10359">
    <property type="entry name" value="A/G-SPECIFIC ADENINE GLYCOSYLASE/ENDONUCLEASE III"/>
    <property type="match status" value="1"/>
</dbReference>
<keyword evidence="8" id="KW-0411">Iron-sulfur</keyword>
<dbReference type="CDD" id="cd00056">
    <property type="entry name" value="ENDO3c"/>
    <property type="match status" value="1"/>
</dbReference>
<dbReference type="PANTHER" id="PTHR10359:SF18">
    <property type="entry name" value="ENDONUCLEASE III"/>
    <property type="match status" value="1"/>
</dbReference>
<dbReference type="SUPFAM" id="SSF48150">
    <property type="entry name" value="DNA-glycosylase"/>
    <property type="match status" value="1"/>
</dbReference>
<dbReference type="Gene3D" id="1.10.1670.10">
    <property type="entry name" value="Helix-hairpin-Helix base-excision DNA repair enzymes (C-terminal)"/>
    <property type="match status" value="1"/>
</dbReference>
<dbReference type="GO" id="GO:0019104">
    <property type="term" value="F:DNA N-glycosylase activity"/>
    <property type="evidence" value="ECO:0007669"/>
    <property type="project" value="TreeGrafter"/>
</dbReference>
<dbReference type="Pfam" id="PF00730">
    <property type="entry name" value="HhH-GPD"/>
    <property type="match status" value="1"/>
</dbReference>
<dbReference type="EC" id="4.2.99.18" evidence="14"/>
<keyword evidence="4" id="KW-0479">Metal-binding</keyword>
<reference evidence="14" key="1">
    <citation type="journal article" date="2015" name="Proc. Natl. Acad. Sci. U.S.A.">
        <title>Networks of energetic and metabolic interactions define dynamics in microbial communities.</title>
        <authorList>
            <person name="Embree M."/>
            <person name="Liu J.K."/>
            <person name="Al-Bassam M.M."/>
            <person name="Zengler K."/>
        </authorList>
    </citation>
    <scope>NUCLEOTIDE SEQUENCE</scope>
</reference>
<comment type="similarity">
    <text evidence="2">Belongs to the Nth/MutY family.</text>
</comment>
<evidence type="ECO:0000313" key="14">
    <source>
        <dbReference type="EMBL" id="KUG29275.1"/>
    </source>
</evidence>
<feature type="domain" description="HhH-GPD" evidence="13">
    <location>
        <begin position="39"/>
        <end position="187"/>
    </location>
</feature>
<dbReference type="NCBIfam" id="TIGR01083">
    <property type="entry name" value="nth"/>
    <property type="match status" value="1"/>
</dbReference>
<dbReference type="GO" id="GO:0003677">
    <property type="term" value="F:DNA binding"/>
    <property type="evidence" value="ECO:0007669"/>
    <property type="project" value="UniProtKB-KW"/>
</dbReference>
<evidence type="ECO:0000256" key="6">
    <source>
        <dbReference type="ARBA" id="ARBA00022801"/>
    </source>
</evidence>
<keyword evidence="10" id="KW-0234">DNA repair</keyword>
<keyword evidence="12" id="KW-0326">Glycosidase</keyword>
<keyword evidence="14" id="KW-0540">Nuclease</keyword>
<keyword evidence="3" id="KW-0004">4Fe-4S</keyword>
<dbReference type="InterPro" id="IPR004035">
    <property type="entry name" value="Endouclease-III_FeS-bd_BS"/>
</dbReference>
<dbReference type="SMART" id="SM00525">
    <property type="entry name" value="FES"/>
    <property type="match status" value="1"/>
</dbReference>
<dbReference type="Pfam" id="PF10576">
    <property type="entry name" value="EndIII_4Fe-2S"/>
    <property type="match status" value="1"/>
</dbReference>
<dbReference type="PIRSF" id="PIRSF001435">
    <property type="entry name" value="Nth"/>
    <property type="match status" value="1"/>
</dbReference>
<dbReference type="HAMAP" id="MF_00942">
    <property type="entry name" value="Nth"/>
    <property type="match status" value="1"/>
</dbReference>
<sequence>MDRKARARIVLERLRPRYPGAASALAWTNPYQLLVATVLAAQCTDARVNLVTPDFFRRWPDPAALAAADVAEVEAVVHSTGFFRNKAKNLVAAARLMVERHGGSVPRTLAELTALPGLARKTANIVAGNAYGNHEGIAVDTHVKRLSFRLDLTDSANPVVIERDLMPLFPREAWSEINHLLVLFGRDVCQARKPRCEGCPLADVCPRKGLAATVGNNTSQH</sequence>
<dbReference type="InterPro" id="IPR005759">
    <property type="entry name" value="Nth"/>
</dbReference>
<dbReference type="InterPro" id="IPR023170">
    <property type="entry name" value="HhH_base_excis_C"/>
</dbReference>
<dbReference type="InterPro" id="IPR003265">
    <property type="entry name" value="HhH-GPD_domain"/>
</dbReference>
<gene>
    <name evidence="14" type="ORF">ASZ90_000844</name>
</gene>
<evidence type="ECO:0000256" key="8">
    <source>
        <dbReference type="ARBA" id="ARBA00023014"/>
    </source>
</evidence>
<dbReference type="GO" id="GO:0006285">
    <property type="term" value="P:base-excision repair, AP site formation"/>
    <property type="evidence" value="ECO:0007669"/>
    <property type="project" value="TreeGrafter"/>
</dbReference>
<evidence type="ECO:0000259" key="13">
    <source>
        <dbReference type="SMART" id="SM00478"/>
    </source>
</evidence>
<organism evidence="14">
    <name type="scientific">hydrocarbon metagenome</name>
    <dbReference type="NCBI Taxonomy" id="938273"/>
    <lineage>
        <taxon>unclassified sequences</taxon>
        <taxon>metagenomes</taxon>
        <taxon>ecological metagenomes</taxon>
    </lineage>
</organism>
<evidence type="ECO:0000256" key="12">
    <source>
        <dbReference type="ARBA" id="ARBA00023295"/>
    </source>
</evidence>
<evidence type="ECO:0000256" key="10">
    <source>
        <dbReference type="ARBA" id="ARBA00023204"/>
    </source>
</evidence>
<protein>
    <submittedName>
        <fullName evidence="14">Endonuclease iii</fullName>
        <ecNumber evidence="14">4.2.99.18</ecNumber>
    </submittedName>
</protein>
<keyword evidence="11 14" id="KW-0456">Lyase</keyword>
<evidence type="ECO:0000256" key="2">
    <source>
        <dbReference type="ARBA" id="ARBA00008343"/>
    </source>
</evidence>
<keyword evidence="14" id="KW-0255">Endonuclease</keyword>
<evidence type="ECO:0000256" key="11">
    <source>
        <dbReference type="ARBA" id="ARBA00023239"/>
    </source>
</evidence>
<dbReference type="AlphaFoldDB" id="A0A0W8G7Y6"/>
<dbReference type="GO" id="GO:0140078">
    <property type="term" value="F:class I DNA-(apurinic or apyrimidinic site) endonuclease activity"/>
    <property type="evidence" value="ECO:0007669"/>
    <property type="project" value="UniProtKB-EC"/>
</dbReference>
<dbReference type="EMBL" id="LNQE01000108">
    <property type="protein sequence ID" value="KUG29275.1"/>
    <property type="molecule type" value="Genomic_DNA"/>
</dbReference>